<reference evidence="6 7" key="1">
    <citation type="submission" date="2020-04" db="EMBL/GenBank/DDBJ databases">
        <title>Flammeovirgaceae bacterium KN852 isolated from deep sea.</title>
        <authorList>
            <person name="Zhang D.-C."/>
        </authorList>
    </citation>
    <scope>NUCLEOTIDE SEQUENCE [LARGE SCALE GENOMIC DNA]</scope>
    <source>
        <strain evidence="6 7">KN852</strain>
    </source>
</reference>
<gene>
    <name evidence="6" type="ORF">HH304_05480</name>
</gene>
<dbReference type="AlphaFoldDB" id="A0A848ITN0"/>
<evidence type="ECO:0000313" key="6">
    <source>
        <dbReference type="EMBL" id="NMM47843.1"/>
    </source>
</evidence>
<dbReference type="GO" id="GO:0020037">
    <property type="term" value="F:heme binding"/>
    <property type="evidence" value="ECO:0007669"/>
    <property type="project" value="InterPro"/>
</dbReference>
<dbReference type="EMBL" id="JABBNU010000003">
    <property type="protein sequence ID" value="NMM47843.1"/>
    <property type="molecule type" value="Genomic_DNA"/>
</dbReference>
<sequence>MKEIKTAVILSFMATIITSIAFGLTVFSDFPYYKQAYCGGAIMPEDYKPTEYLTPLDHPGQIVFKSNCTTCHSLDIKIISPPLRNVFEYRDSLWTVKMIKNARKLRENGDSLAIANFEGYNHLQHTSFEIMPDSTLKLLISYLIEEGNRDSAQN</sequence>
<dbReference type="RefSeq" id="WP_169678775.1">
    <property type="nucleotide sequence ID" value="NZ_JABBNU010000003.1"/>
</dbReference>
<dbReference type="Gene3D" id="1.10.760.10">
    <property type="entry name" value="Cytochrome c-like domain"/>
    <property type="match status" value="1"/>
</dbReference>
<name>A0A848ITN0_9BACT</name>
<protein>
    <submittedName>
        <fullName evidence="6">Cytochrome c</fullName>
    </submittedName>
</protein>
<evidence type="ECO:0000256" key="2">
    <source>
        <dbReference type="ARBA" id="ARBA00022723"/>
    </source>
</evidence>
<keyword evidence="7" id="KW-1185">Reference proteome</keyword>
<dbReference type="GO" id="GO:0046872">
    <property type="term" value="F:metal ion binding"/>
    <property type="evidence" value="ECO:0007669"/>
    <property type="project" value="UniProtKB-KW"/>
</dbReference>
<evidence type="ECO:0000313" key="7">
    <source>
        <dbReference type="Proteomes" id="UP000559010"/>
    </source>
</evidence>
<evidence type="ECO:0000256" key="3">
    <source>
        <dbReference type="ARBA" id="ARBA00023004"/>
    </source>
</evidence>
<dbReference type="PROSITE" id="PS51007">
    <property type="entry name" value="CYTC"/>
    <property type="match status" value="1"/>
</dbReference>
<dbReference type="InterPro" id="IPR036909">
    <property type="entry name" value="Cyt_c-like_dom_sf"/>
</dbReference>
<dbReference type="Proteomes" id="UP000559010">
    <property type="component" value="Unassembled WGS sequence"/>
</dbReference>
<dbReference type="InterPro" id="IPR009056">
    <property type="entry name" value="Cyt_c-like_dom"/>
</dbReference>
<dbReference type="Pfam" id="PF00034">
    <property type="entry name" value="Cytochrom_C"/>
    <property type="match status" value="1"/>
</dbReference>
<feature type="domain" description="Cytochrome c" evidence="5">
    <location>
        <begin position="55"/>
        <end position="147"/>
    </location>
</feature>
<dbReference type="GO" id="GO:0009055">
    <property type="term" value="F:electron transfer activity"/>
    <property type="evidence" value="ECO:0007669"/>
    <property type="project" value="InterPro"/>
</dbReference>
<proteinExistence type="predicted"/>
<evidence type="ECO:0000256" key="4">
    <source>
        <dbReference type="PROSITE-ProRule" id="PRU00433"/>
    </source>
</evidence>
<keyword evidence="1 4" id="KW-0349">Heme</keyword>
<dbReference type="SUPFAM" id="SSF46626">
    <property type="entry name" value="Cytochrome c"/>
    <property type="match status" value="1"/>
</dbReference>
<evidence type="ECO:0000256" key="1">
    <source>
        <dbReference type="ARBA" id="ARBA00022617"/>
    </source>
</evidence>
<keyword evidence="2 4" id="KW-0479">Metal-binding</keyword>
<accession>A0A848ITN0</accession>
<organism evidence="6 7">
    <name type="scientific">Marinigracilibium pacificum</name>
    <dbReference type="NCBI Taxonomy" id="2729599"/>
    <lineage>
        <taxon>Bacteria</taxon>
        <taxon>Pseudomonadati</taxon>
        <taxon>Bacteroidota</taxon>
        <taxon>Cytophagia</taxon>
        <taxon>Cytophagales</taxon>
        <taxon>Flammeovirgaceae</taxon>
        <taxon>Marinigracilibium</taxon>
    </lineage>
</organism>
<keyword evidence="3 4" id="KW-0408">Iron</keyword>
<comment type="caution">
    <text evidence="6">The sequence shown here is derived from an EMBL/GenBank/DDBJ whole genome shotgun (WGS) entry which is preliminary data.</text>
</comment>
<evidence type="ECO:0000259" key="5">
    <source>
        <dbReference type="PROSITE" id="PS51007"/>
    </source>
</evidence>